<organism evidence="3 4">
    <name type="scientific">Eumeta variegata</name>
    <name type="common">Bagworm moth</name>
    <name type="synonym">Eumeta japonica</name>
    <dbReference type="NCBI Taxonomy" id="151549"/>
    <lineage>
        <taxon>Eukaryota</taxon>
        <taxon>Metazoa</taxon>
        <taxon>Ecdysozoa</taxon>
        <taxon>Arthropoda</taxon>
        <taxon>Hexapoda</taxon>
        <taxon>Insecta</taxon>
        <taxon>Pterygota</taxon>
        <taxon>Neoptera</taxon>
        <taxon>Endopterygota</taxon>
        <taxon>Lepidoptera</taxon>
        <taxon>Glossata</taxon>
        <taxon>Ditrysia</taxon>
        <taxon>Tineoidea</taxon>
        <taxon>Psychidae</taxon>
        <taxon>Oiketicinae</taxon>
        <taxon>Eumeta</taxon>
    </lineage>
</organism>
<proteinExistence type="predicted"/>
<feature type="compositionally biased region" description="Basic residues" evidence="1">
    <location>
        <begin position="33"/>
        <end position="45"/>
    </location>
</feature>
<dbReference type="Proteomes" id="UP000299102">
    <property type="component" value="Unassembled WGS sequence"/>
</dbReference>
<dbReference type="AlphaFoldDB" id="A0A4C1TJ44"/>
<keyword evidence="2" id="KW-0732">Signal</keyword>
<evidence type="ECO:0000313" key="3">
    <source>
        <dbReference type="EMBL" id="GBP14532.1"/>
    </source>
</evidence>
<dbReference type="EMBL" id="BGZK01000064">
    <property type="protein sequence ID" value="GBP14532.1"/>
    <property type="molecule type" value="Genomic_DNA"/>
</dbReference>
<reference evidence="3 4" key="1">
    <citation type="journal article" date="2019" name="Commun. Biol.">
        <title>The bagworm genome reveals a unique fibroin gene that provides high tensile strength.</title>
        <authorList>
            <person name="Kono N."/>
            <person name="Nakamura H."/>
            <person name="Ohtoshi R."/>
            <person name="Tomita M."/>
            <person name="Numata K."/>
            <person name="Arakawa K."/>
        </authorList>
    </citation>
    <scope>NUCLEOTIDE SEQUENCE [LARGE SCALE GENOMIC DNA]</scope>
</reference>
<evidence type="ECO:0000256" key="2">
    <source>
        <dbReference type="SAM" id="SignalP"/>
    </source>
</evidence>
<evidence type="ECO:0000313" key="4">
    <source>
        <dbReference type="Proteomes" id="UP000299102"/>
    </source>
</evidence>
<accession>A0A4C1TJ44</accession>
<evidence type="ECO:0000256" key="1">
    <source>
        <dbReference type="SAM" id="MobiDB-lite"/>
    </source>
</evidence>
<sequence>MLLINRLTILLFVFVCFIILRSTDCRGGGRGGRSGRGRGGARRSYRLSSHNYRSQRTTPKSHSGLPRSNGSHSNPEGFGHFGNNFMARMHNGYVPYTYHDAPQAVYVKQYRNINSRYSNILTGLTLYNLGRSHSLHRHHYYEDDFYRERYNSLAGGNCSLYAAPVEKAKCSLRITQKAVEQRLSVPCEIVSTFADDSEELHVSTNVVVCQNVTFMKNFTTPTNSTILNITLTASPNIDLGNDTKQLSMQKSSTFDNTTSSTTKRMLPAGEISDNVTTQSDEFDSTAEYTVCMSTIFSNSTDPLTQKGPGIIMTARTKCAVEIQTASSLKRNKVACKILEKYFKMPEPEKDSYLTPSRDRLKSWMESPPWWMSLLIAL</sequence>
<gene>
    <name evidence="3" type="ORF">EVAR_7801_1</name>
</gene>
<protein>
    <submittedName>
        <fullName evidence="3">Uncharacterized protein</fullName>
    </submittedName>
</protein>
<feature type="region of interest" description="Disordered" evidence="1">
    <location>
        <begin position="26"/>
        <end position="73"/>
    </location>
</feature>
<feature type="signal peptide" evidence="2">
    <location>
        <begin position="1"/>
        <end position="25"/>
    </location>
</feature>
<feature type="chain" id="PRO_5020025041" evidence="2">
    <location>
        <begin position="26"/>
        <end position="377"/>
    </location>
</feature>
<dbReference type="OrthoDB" id="7491889at2759"/>
<feature type="compositionally biased region" description="Polar residues" evidence="1">
    <location>
        <begin position="50"/>
        <end position="73"/>
    </location>
</feature>
<comment type="caution">
    <text evidence="3">The sequence shown here is derived from an EMBL/GenBank/DDBJ whole genome shotgun (WGS) entry which is preliminary data.</text>
</comment>
<keyword evidence="4" id="KW-1185">Reference proteome</keyword>
<name>A0A4C1TJ44_EUMVA</name>